<evidence type="ECO:0000313" key="2">
    <source>
        <dbReference type="EMBL" id="WDH84027.1"/>
    </source>
</evidence>
<dbReference type="InterPro" id="IPR016181">
    <property type="entry name" value="Acyl_CoA_acyltransferase"/>
</dbReference>
<accession>A0AAX3N346</accession>
<dbReference type="Gene3D" id="3.40.630.30">
    <property type="match status" value="1"/>
</dbReference>
<dbReference type="AlphaFoldDB" id="A0AAX3N346"/>
<proteinExistence type="predicted"/>
<dbReference type="PANTHER" id="PTHR43415">
    <property type="entry name" value="SPERMIDINE N(1)-ACETYLTRANSFERASE"/>
    <property type="match status" value="1"/>
</dbReference>
<dbReference type="PANTHER" id="PTHR43415:SF3">
    <property type="entry name" value="GNAT-FAMILY ACETYLTRANSFERASE"/>
    <property type="match status" value="1"/>
</dbReference>
<dbReference type="CDD" id="cd04301">
    <property type="entry name" value="NAT_SF"/>
    <property type="match status" value="1"/>
</dbReference>
<feature type="domain" description="N-acetyltransferase" evidence="1">
    <location>
        <begin position="24"/>
        <end position="187"/>
    </location>
</feature>
<evidence type="ECO:0000259" key="1">
    <source>
        <dbReference type="PROSITE" id="PS51186"/>
    </source>
</evidence>
<organism evidence="2 3">
    <name type="scientific">Paenibacillus urinalis</name>
    <dbReference type="NCBI Taxonomy" id="521520"/>
    <lineage>
        <taxon>Bacteria</taxon>
        <taxon>Bacillati</taxon>
        <taxon>Bacillota</taxon>
        <taxon>Bacilli</taxon>
        <taxon>Bacillales</taxon>
        <taxon>Paenibacillaceae</taxon>
        <taxon>Paenibacillus</taxon>
    </lineage>
</organism>
<reference evidence="2" key="1">
    <citation type="submission" date="2023-02" db="EMBL/GenBank/DDBJ databases">
        <title>Pathogen: clinical or host-associated sample.</title>
        <authorList>
            <person name="Hergert J."/>
            <person name="Casey R."/>
            <person name="Wagner J."/>
            <person name="Young E.L."/>
            <person name="Oakeson K.F."/>
        </authorList>
    </citation>
    <scope>NUCLEOTIDE SEQUENCE</scope>
    <source>
        <strain evidence="2">2022CK-00830</strain>
    </source>
</reference>
<sequence>MDFATRLKKTIGRMITLLITGRKVQLRPVSIEDFKRTFEWRNDEEFAKMSAGTDLFRYSHVTLDQIESTYEKEIRTLDRREKGEFSIYTQEEDPKHIGFIVYREMNIVARRCTIGMGIGDKEYWSKGFGSDALKTLIHYLFQTMNLNRVQLDTWSGNERAIRSYEKCGFVIEGRMRNHSFVDGKYYDTVVLGLLKEEFQY</sequence>
<dbReference type="PROSITE" id="PS51186">
    <property type="entry name" value="GNAT"/>
    <property type="match status" value="1"/>
</dbReference>
<evidence type="ECO:0000313" key="3">
    <source>
        <dbReference type="Proteomes" id="UP001220962"/>
    </source>
</evidence>
<protein>
    <submittedName>
        <fullName evidence="2">GNAT family protein</fullName>
    </submittedName>
</protein>
<dbReference type="SUPFAM" id="SSF55729">
    <property type="entry name" value="Acyl-CoA N-acyltransferases (Nat)"/>
    <property type="match status" value="1"/>
</dbReference>
<dbReference type="Proteomes" id="UP001220962">
    <property type="component" value="Chromosome"/>
</dbReference>
<dbReference type="RefSeq" id="WP_274359721.1">
    <property type="nucleotide sequence ID" value="NZ_CP118101.1"/>
</dbReference>
<gene>
    <name evidence="2" type="ORF">PUW23_07370</name>
</gene>
<dbReference type="EMBL" id="CP118101">
    <property type="protein sequence ID" value="WDH84027.1"/>
    <property type="molecule type" value="Genomic_DNA"/>
</dbReference>
<dbReference type="InterPro" id="IPR000182">
    <property type="entry name" value="GNAT_dom"/>
</dbReference>
<dbReference type="GO" id="GO:0016747">
    <property type="term" value="F:acyltransferase activity, transferring groups other than amino-acyl groups"/>
    <property type="evidence" value="ECO:0007669"/>
    <property type="project" value="InterPro"/>
</dbReference>
<dbReference type="Pfam" id="PF13302">
    <property type="entry name" value="Acetyltransf_3"/>
    <property type="match status" value="1"/>
</dbReference>
<name>A0AAX3N346_9BACL</name>